<feature type="compositionally biased region" description="Polar residues" evidence="8">
    <location>
        <begin position="1"/>
        <end position="14"/>
    </location>
</feature>
<dbReference type="PANTHER" id="PTHR30582">
    <property type="entry name" value="L,D-TRANSPEPTIDASE"/>
    <property type="match status" value="1"/>
</dbReference>
<evidence type="ECO:0000256" key="7">
    <source>
        <dbReference type="PROSITE-ProRule" id="PRU01373"/>
    </source>
</evidence>
<feature type="region of interest" description="Disordered" evidence="8">
    <location>
        <begin position="1"/>
        <end position="20"/>
    </location>
</feature>
<keyword evidence="3 7" id="KW-0133">Cell shape</keyword>
<evidence type="ECO:0000256" key="8">
    <source>
        <dbReference type="SAM" id="MobiDB-lite"/>
    </source>
</evidence>
<evidence type="ECO:0000313" key="10">
    <source>
        <dbReference type="EMBL" id="MBE1605387.1"/>
    </source>
</evidence>
<dbReference type="Pfam" id="PF17964">
    <property type="entry name" value="Big_10"/>
    <property type="match status" value="1"/>
</dbReference>
<protein>
    <submittedName>
        <fullName evidence="10">Lipoprotein-anchoring transpeptidase ErfK/SrfK</fullName>
    </submittedName>
</protein>
<evidence type="ECO:0000313" key="11">
    <source>
        <dbReference type="Proteomes" id="UP000638648"/>
    </source>
</evidence>
<dbReference type="GO" id="GO:0071555">
    <property type="term" value="P:cell wall organization"/>
    <property type="evidence" value="ECO:0007669"/>
    <property type="project" value="UniProtKB-UniRule"/>
</dbReference>
<proteinExistence type="predicted"/>
<comment type="pathway">
    <text evidence="1 7">Cell wall biogenesis; peptidoglycan biosynthesis.</text>
</comment>
<evidence type="ECO:0000256" key="6">
    <source>
        <dbReference type="ARBA" id="ARBA00023316"/>
    </source>
</evidence>
<dbReference type="CDD" id="cd16913">
    <property type="entry name" value="YkuD_like"/>
    <property type="match status" value="1"/>
</dbReference>
<feature type="active site" description="Proton donor/acceptor" evidence="7">
    <location>
        <position position="294"/>
    </location>
</feature>
<gene>
    <name evidence="10" type="ORF">HEB94_002235</name>
</gene>
<dbReference type="SUPFAM" id="SSF141523">
    <property type="entry name" value="L,D-transpeptidase catalytic domain-like"/>
    <property type="match status" value="1"/>
</dbReference>
<dbReference type="Gene3D" id="2.60.40.3780">
    <property type="match status" value="1"/>
</dbReference>
<dbReference type="InterPro" id="IPR050979">
    <property type="entry name" value="LD-transpeptidase"/>
</dbReference>
<sequence>MVASCTGSKGQSGESGPAPPARIAVAPTDNAVAVGLHAPVKVVATGGTLAKVSVSAATGERLRGTWNANRTVWTATDSLIPTLVYRVEAEAVNRDGQTSARVNTFSTGVPPKVLGAHVTPEEGSSVGVGMPVAVKFDKPVRNRAAVEKRLEVKSSKPIQGAWRWIDSKEVRYRPKTYWPAHSRVTINANLDKVNAGPDTWGVGNIEQNFSITNSVVTKVNLVDHHSRTFIDGKLAKTIPVTGGKPGWETRSGTKVILDKRENYLFTNDMIGAAESYALTARWAMRVTVSGEFMHTAYWSTGAQGNSNVSHGCVGMSTDNSAWLYSVSHIGDPVEFVNPDGDPMELNNGYGDWNLSWTDWRAGSALG</sequence>
<keyword evidence="6 7" id="KW-0961">Cell wall biogenesis/degradation</keyword>
<feature type="active site" description="Nucleophile" evidence="7">
    <location>
        <position position="312"/>
    </location>
</feature>
<dbReference type="Gene3D" id="2.40.440.10">
    <property type="entry name" value="L,D-transpeptidase catalytic domain-like"/>
    <property type="match status" value="1"/>
</dbReference>
<dbReference type="GO" id="GO:0071972">
    <property type="term" value="F:peptidoglycan L,D-transpeptidase activity"/>
    <property type="evidence" value="ECO:0007669"/>
    <property type="project" value="TreeGrafter"/>
</dbReference>
<name>A0A927R7B0_9ACTN</name>
<keyword evidence="5" id="KW-0012">Acyltransferase</keyword>
<dbReference type="RefSeq" id="WP_202896258.1">
    <property type="nucleotide sequence ID" value="NZ_BAABJL010000199.1"/>
</dbReference>
<dbReference type="Proteomes" id="UP000638648">
    <property type="component" value="Unassembled WGS sequence"/>
</dbReference>
<comment type="caution">
    <text evidence="10">The sequence shown here is derived from an EMBL/GenBank/DDBJ whole genome shotgun (WGS) entry which is preliminary data.</text>
</comment>
<dbReference type="GO" id="GO:0016746">
    <property type="term" value="F:acyltransferase activity"/>
    <property type="evidence" value="ECO:0007669"/>
    <property type="project" value="UniProtKB-KW"/>
</dbReference>
<dbReference type="InterPro" id="IPR005490">
    <property type="entry name" value="LD_TPept_cat_dom"/>
</dbReference>
<dbReference type="InterPro" id="IPR038063">
    <property type="entry name" value="Transpep_catalytic_dom"/>
</dbReference>
<accession>A0A927R7B0</accession>
<evidence type="ECO:0000256" key="4">
    <source>
        <dbReference type="ARBA" id="ARBA00022984"/>
    </source>
</evidence>
<keyword evidence="4 7" id="KW-0573">Peptidoglycan synthesis</keyword>
<dbReference type="PANTHER" id="PTHR30582:SF2">
    <property type="entry name" value="L,D-TRANSPEPTIDASE YCIB-RELATED"/>
    <property type="match status" value="1"/>
</dbReference>
<dbReference type="CDD" id="cd13432">
    <property type="entry name" value="LDT_IgD_like_2"/>
    <property type="match status" value="1"/>
</dbReference>
<keyword evidence="11" id="KW-1185">Reference proteome</keyword>
<dbReference type="InterPro" id="IPR041280">
    <property type="entry name" value="Big_10"/>
</dbReference>
<evidence type="ECO:0000256" key="5">
    <source>
        <dbReference type="ARBA" id="ARBA00023315"/>
    </source>
</evidence>
<evidence type="ECO:0000256" key="3">
    <source>
        <dbReference type="ARBA" id="ARBA00022960"/>
    </source>
</evidence>
<organism evidence="10 11">
    <name type="scientific">Actinopolymorpha pittospori</name>
    <dbReference type="NCBI Taxonomy" id="648752"/>
    <lineage>
        <taxon>Bacteria</taxon>
        <taxon>Bacillati</taxon>
        <taxon>Actinomycetota</taxon>
        <taxon>Actinomycetes</taxon>
        <taxon>Propionibacteriales</taxon>
        <taxon>Actinopolymorphaceae</taxon>
        <taxon>Actinopolymorpha</taxon>
    </lineage>
</organism>
<keyword evidence="2" id="KW-0808">Transferase</keyword>
<feature type="domain" description="L,D-TPase catalytic" evidence="9">
    <location>
        <begin position="215"/>
        <end position="336"/>
    </location>
</feature>
<dbReference type="GO" id="GO:0008360">
    <property type="term" value="P:regulation of cell shape"/>
    <property type="evidence" value="ECO:0007669"/>
    <property type="project" value="UniProtKB-UniRule"/>
</dbReference>
<dbReference type="GO" id="GO:0005576">
    <property type="term" value="C:extracellular region"/>
    <property type="evidence" value="ECO:0007669"/>
    <property type="project" value="TreeGrafter"/>
</dbReference>
<dbReference type="AlphaFoldDB" id="A0A927R7B0"/>
<dbReference type="Pfam" id="PF03734">
    <property type="entry name" value="YkuD"/>
    <property type="match status" value="1"/>
</dbReference>
<dbReference type="EMBL" id="JADBEM010000001">
    <property type="protein sequence ID" value="MBE1605387.1"/>
    <property type="molecule type" value="Genomic_DNA"/>
</dbReference>
<evidence type="ECO:0000259" key="9">
    <source>
        <dbReference type="PROSITE" id="PS52029"/>
    </source>
</evidence>
<dbReference type="GO" id="GO:0018104">
    <property type="term" value="P:peptidoglycan-protein cross-linking"/>
    <property type="evidence" value="ECO:0007669"/>
    <property type="project" value="TreeGrafter"/>
</dbReference>
<dbReference type="Gene3D" id="2.60.40.3710">
    <property type="match status" value="1"/>
</dbReference>
<keyword evidence="10" id="KW-0449">Lipoprotein</keyword>
<dbReference type="PROSITE" id="PS52029">
    <property type="entry name" value="LD_TPASE"/>
    <property type="match status" value="1"/>
</dbReference>
<evidence type="ECO:0000256" key="2">
    <source>
        <dbReference type="ARBA" id="ARBA00022679"/>
    </source>
</evidence>
<reference evidence="10" key="1">
    <citation type="submission" date="2020-10" db="EMBL/GenBank/DDBJ databases">
        <title>Sequencing the genomes of 1000 actinobacteria strains.</title>
        <authorList>
            <person name="Klenk H.-P."/>
        </authorList>
    </citation>
    <scope>NUCLEOTIDE SEQUENCE</scope>
    <source>
        <strain evidence="10">DSM 45354</strain>
    </source>
</reference>
<evidence type="ECO:0000256" key="1">
    <source>
        <dbReference type="ARBA" id="ARBA00004752"/>
    </source>
</evidence>